<dbReference type="RefSeq" id="WP_091349998.1">
    <property type="nucleotide sequence ID" value="NZ_FOIF01000014.1"/>
</dbReference>
<dbReference type="GO" id="GO:1904047">
    <property type="term" value="F:S-adenosyl-L-methionine binding"/>
    <property type="evidence" value="ECO:0007669"/>
    <property type="project" value="TreeGrafter"/>
</dbReference>
<dbReference type="GO" id="GO:0051539">
    <property type="term" value="F:4 iron, 4 sulfur cluster binding"/>
    <property type="evidence" value="ECO:0007669"/>
    <property type="project" value="TreeGrafter"/>
</dbReference>
<dbReference type="STRING" id="1120990.SAMN03080614_101432"/>
<dbReference type="Gene3D" id="3.40.50.1580">
    <property type="entry name" value="Nucleoside phosphorylase domain"/>
    <property type="match status" value="1"/>
</dbReference>
<evidence type="ECO:0000313" key="1">
    <source>
        <dbReference type="EMBL" id="SES86432.1"/>
    </source>
</evidence>
<dbReference type="GO" id="GO:0042601">
    <property type="term" value="C:endospore-forming forespore"/>
    <property type="evidence" value="ECO:0007669"/>
    <property type="project" value="TreeGrafter"/>
</dbReference>
<dbReference type="SUPFAM" id="SSF53167">
    <property type="entry name" value="Purine and uridine phosphorylases"/>
    <property type="match status" value="1"/>
</dbReference>
<dbReference type="GO" id="GO:0003913">
    <property type="term" value="F:DNA photolyase activity"/>
    <property type="evidence" value="ECO:0007669"/>
    <property type="project" value="TreeGrafter"/>
</dbReference>
<evidence type="ECO:0000313" key="2">
    <source>
        <dbReference type="Proteomes" id="UP000243819"/>
    </source>
</evidence>
<dbReference type="AlphaFoldDB" id="A0A1H9ZXD1"/>
<gene>
    <name evidence="1" type="ORF">SAMN03080614_101432</name>
</gene>
<dbReference type="PANTHER" id="PTHR37822">
    <property type="entry name" value="SPORE PHOTOPRODUCT LYASE-RELATED"/>
    <property type="match status" value="1"/>
</dbReference>
<dbReference type="InterPro" id="IPR035994">
    <property type="entry name" value="Nucleoside_phosphorylase_sf"/>
</dbReference>
<dbReference type="EMBL" id="FOIF01000014">
    <property type="protein sequence ID" value="SES86432.1"/>
    <property type="molecule type" value="Genomic_DNA"/>
</dbReference>
<dbReference type="OrthoDB" id="21362at2"/>
<organism evidence="1 2">
    <name type="scientific">Anaerobranca gottschalkii DSM 13577</name>
    <dbReference type="NCBI Taxonomy" id="1120990"/>
    <lineage>
        <taxon>Bacteria</taxon>
        <taxon>Bacillati</taxon>
        <taxon>Bacillota</taxon>
        <taxon>Clostridia</taxon>
        <taxon>Eubacteriales</taxon>
        <taxon>Proteinivoracaceae</taxon>
        <taxon>Anaerobranca</taxon>
    </lineage>
</organism>
<dbReference type="PANTHER" id="PTHR37822:SF2">
    <property type="entry name" value="SPORE PHOTOPRODUCT LYASE"/>
    <property type="match status" value="1"/>
</dbReference>
<dbReference type="InterPro" id="IPR049539">
    <property type="entry name" value="SPL"/>
</dbReference>
<keyword evidence="2" id="KW-1185">Reference proteome</keyword>
<dbReference type="GO" id="GO:0009116">
    <property type="term" value="P:nucleoside metabolic process"/>
    <property type="evidence" value="ECO:0007669"/>
    <property type="project" value="InterPro"/>
</dbReference>
<reference evidence="2" key="1">
    <citation type="submission" date="2016-10" db="EMBL/GenBank/DDBJ databases">
        <authorList>
            <person name="Varghese N."/>
            <person name="Submissions S."/>
        </authorList>
    </citation>
    <scope>NUCLEOTIDE SEQUENCE [LARGE SCALE GENOMIC DNA]</scope>
    <source>
        <strain evidence="2">DSM 13577</strain>
    </source>
</reference>
<name>A0A1H9ZXD1_9FIRM</name>
<proteinExistence type="predicted"/>
<dbReference type="Proteomes" id="UP000243819">
    <property type="component" value="Unassembled WGS sequence"/>
</dbReference>
<accession>A0A1H9ZXD1</accession>
<protein>
    <submittedName>
        <fullName evidence="1">Nucleoside phosphorylase</fullName>
    </submittedName>
</protein>
<sequence>MIFISTAMYVEAQKIIKKLRLKRDRSINKFEVFKNDQITLIITGVGKVKSAVALTYILSREVVTHRDIYINFGICGTKDREIPKGEIFLCNKIKDNETKFTYYPDILLQHPFKERAIETFSRVVVQEEVSQCLVDMESSALYQAASVFLKPHQIFFVKVVSDYLNIENIDKEFILDIIDKGVDQVIEWINAIKDVFNYRREVLTKGEEELLKKVVENLKMSVTMENEVRKLMIYYKLFNDDLTEIIDKYLNIQCESKQEGKMYLAELKGRIIC</sequence>